<dbReference type="Proteomes" id="UP001164020">
    <property type="component" value="Chromosome"/>
</dbReference>
<proteinExistence type="predicted"/>
<reference evidence="1" key="1">
    <citation type="submission" date="2022-12" db="EMBL/GenBank/DDBJ databases">
        <title>Jiella pelagia sp. nov., isolated from phosphonate enriched culture of Northwest Pacific surface seawater.</title>
        <authorList>
            <person name="Shin D.Y."/>
            <person name="Hwang C.Y."/>
        </authorList>
    </citation>
    <scope>NUCLEOTIDE SEQUENCE</scope>
    <source>
        <strain evidence="1">HL-NP1</strain>
    </source>
</reference>
<sequence length="160" mass="17213">MLTVLLPLVLRDRRQQVLDHDRVGVFPELDGRRFESAACFQDHGAQLQMGVEPAREPRHVVNNDDSLLAFALHDKAQHSRHAGALSLRARDIVGEDMKDLMALHARILTAAGLLAAQAIADRGLLDAGHPAVNDGKAVIGNGHGGSPCEHKAGVYRVSGL</sequence>
<gene>
    <name evidence="1" type="ORF">OH818_19720</name>
</gene>
<name>A0ABY7BV53_9HYPH</name>
<evidence type="ECO:0000313" key="2">
    <source>
        <dbReference type="Proteomes" id="UP001164020"/>
    </source>
</evidence>
<organism evidence="1 2">
    <name type="scientific">Jiella pelagia</name>
    <dbReference type="NCBI Taxonomy" id="2986949"/>
    <lineage>
        <taxon>Bacteria</taxon>
        <taxon>Pseudomonadati</taxon>
        <taxon>Pseudomonadota</taxon>
        <taxon>Alphaproteobacteria</taxon>
        <taxon>Hyphomicrobiales</taxon>
        <taxon>Aurantimonadaceae</taxon>
        <taxon>Jiella</taxon>
    </lineage>
</organism>
<evidence type="ECO:0000313" key="1">
    <source>
        <dbReference type="EMBL" id="WAP67687.1"/>
    </source>
</evidence>
<dbReference type="EMBL" id="CP114029">
    <property type="protein sequence ID" value="WAP67687.1"/>
    <property type="molecule type" value="Genomic_DNA"/>
</dbReference>
<protein>
    <submittedName>
        <fullName evidence="1">Uncharacterized protein</fullName>
    </submittedName>
</protein>
<keyword evidence="2" id="KW-1185">Reference proteome</keyword>
<accession>A0ABY7BV53</accession>